<keyword evidence="8" id="KW-1185">Reference proteome</keyword>
<dbReference type="InterPro" id="IPR018499">
    <property type="entry name" value="Tetraspanin/Peripherin"/>
</dbReference>
<sequence length="278" mass="31248">MGVSNNITAILNFIAFLASIPIIASGIWLASKPDNECTHYFRWPVVILGFLILLVSLAGFVGAYWNKQGLLAFYLICMAILIALLLILLVFAFTVTRPDGSYSVPGRGYKEYRIDGFSQWLRDHVTNSDNWGKIRSCLAESNVCARLTQNYITSDQFFSANISPLQASLSLLYSLNTRCCKPPTACGFNYVNPTLWVNPVNQLADPDCLLWSNDQSLLCYNCNSCKAGLLGNLRKEWRKVNVILIVAVVVLIWVYVIACSAFKNAQTEDLFRRYKQGW</sequence>
<gene>
    <name evidence="7" type="primary">TET2_1</name>
    <name evidence="7" type="ORF">CFP56_017353</name>
</gene>
<feature type="transmembrane region" description="Helical" evidence="6">
    <location>
        <begin position="240"/>
        <end position="258"/>
    </location>
</feature>
<comment type="subcellular location">
    <subcellularLocation>
        <location evidence="1">Membrane</location>
        <topology evidence="1">Multi-pass membrane protein</topology>
    </subcellularLocation>
</comment>
<dbReference type="PRINTS" id="PR00259">
    <property type="entry name" value="TMFOUR"/>
</dbReference>
<feature type="transmembrane region" description="Helical" evidence="6">
    <location>
        <begin position="71"/>
        <end position="93"/>
    </location>
</feature>
<dbReference type="GO" id="GO:0016020">
    <property type="term" value="C:membrane"/>
    <property type="evidence" value="ECO:0007669"/>
    <property type="project" value="UniProtKB-SubCell"/>
</dbReference>
<evidence type="ECO:0000256" key="4">
    <source>
        <dbReference type="ARBA" id="ARBA00022989"/>
    </source>
</evidence>
<keyword evidence="3 6" id="KW-0812">Transmembrane</keyword>
<keyword evidence="5 6" id="KW-0472">Membrane</keyword>
<evidence type="ECO:0000313" key="8">
    <source>
        <dbReference type="Proteomes" id="UP000237347"/>
    </source>
</evidence>
<name>A0AAW0KMY4_QUESU</name>
<dbReference type="AlphaFoldDB" id="A0AAW0KMY4"/>
<organism evidence="7 8">
    <name type="scientific">Quercus suber</name>
    <name type="common">Cork oak</name>
    <dbReference type="NCBI Taxonomy" id="58331"/>
    <lineage>
        <taxon>Eukaryota</taxon>
        <taxon>Viridiplantae</taxon>
        <taxon>Streptophyta</taxon>
        <taxon>Embryophyta</taxon>
        <taxon>Tracheophyta</taxon>
        <taxon>Spermatophyta</taxon>
        <taxon>Magnoliopsida</taxon>
        <taxon>eudicotyledons</taxon>
        <taxon>Gunneridae</taxon>
        <taxon>Pentapetalae</taxon>
        <taxon>rosids</taxon>
        <taxon>fabids</taxon>
        <taxon>Fagales</taxon>
        <taxon>Fagaceae</taxon>
        <taxon>Quercus</taxon>
    </lineage>
</organism>
<proteinExistence type="inferred from homology"/>
<dbReference type="Pfam" id="PF00335">
    <property type="entry name" value="Tetraspanin"/>
    <property type="match status" value="1"/>
</dbReference>
<keyword evidence="4 6" id="KW-1133">Transmembrane helix</keyword>
<dbReference type="GO" id="GO:0009734">
    <property type="term" value="P:auxin-activated signaling pathway"/>
    <property type="evidence" value="ECO:0007669"/>
    <property type="project" value="InterPro"/>
</dbReference>
<feature type="transmembrane region" description="Helical" evidence="6">
    <location>
        <begin position="6"/>
        <end position="31"/>
    </location>
</feature>
<protein>
    <submittedName>
        <fullName evidence="7">Tetraspanin-2</fullName>
    </submittedName>
</protein>
<dbReference type="EMBL" id="PKMF04000272">
    <property type="protein sequence ID" value="KAK7839956.1"/>
    <property type="molecule type" value="Genomic_DNA"/>
</dbReference>
<accession>A0AAW0KMY4</accession>
<reference evidence="7 8" key="1">
    <citation type="journal article" date="2018" name="Sci. Data">
        <title>The draft genome sequence of cork oak.</title>
        <authorList>
            <person name="Ramos A.M."/>
            <person name="Usie A."/>
            <person name="Barbosa P."/>
            <person name="Barros P.M."/>
            <person name="Capote T."/>
            <person name="Chaves I."/>
            <person name="Simoes F."/>
            <person name="Abreu I."/>
            <person name="Carrasquinho I."/>
            <person name="Faro C."/>
            <person name="Guimaraes J.B."/>
            <person name="Mendonca D."/>
            <person name="Nobrega F."/>
            <person name="Rodrigues L."/>
            <person name="Saibo N.J.M."/>
            <person name="Varela M.C."/>
            <person name="Egas C."/>
            <person name="Matos J."/>
            <person name="Miguel C.M."/>
            <person name="Oliveira M.M."/>
            <person name="Ricardo C.P."/>
            <person name="Goncalves S."/>
        </authorList>
    </citation>
    <scope>NUCLEOTIDE SEQUENCE [LARGE SCALE GENOMIC DNA]</scope>
    <source>
        <strain evidence="8">cv. HL8</strain>
    </source>
</reference>
<evidence type="ECO:0000256" key="1">
    <source>
        <dbReference type="ARBA" id="ARBA00004141"/>
    </source>
</evidence>
<comment type="similarity">
    <text evidence="2">Belongs to the tetraspanin (TM4SF) family.</text>
</comment>
<dbReference type="InterPro" id="IPR044991">
    <property type="entry name" value="TET_plant"/>
</dbReference>
<evidence type="ECO:0000256" key="3">
    <source>
        <dbReference type="ARBA" id="ARBA00022692"/>
    </source>
</evidence>
<evidence type="ECO:0000256" key="6">
    <source>
        <dbReference type="SAM" id="Phobius"/>
    </source>
</evidence>
<dbReference type="Proteomes" id="UP000237347">
    <property type="component" value="Unassembled WGS sequence"/>
</dbReference>
<evidence type="ECO:0000256" key="2">
    <source>
        <dbReference type="ARBA" id="ARBA00006840"/>
    </source>
</evidence>
<dbReference type="PANTHER" id="PTHR32191">
    <property type="entry name" value="TETRASPANIN-8-RELATED"/>
    <property type="match status" value="1"/>
</dbReference>
<evidence type="ECO:0000256" key="5">
    <source>
        <dbReference type="ARBA" id="ARBA00023136"/>
    </source>
</evidence>
<comment type="caution">
    <text evidence="7">The sequence shown here is derived from an EMBL/GenBank/DDBJ whole genome shotgun (WGS) entry which is preliminary data.</text>
</comment>
<feature type="transmembrane region" description="Helical" evidence="6">
    <location>
        <begin position="43"/>
        <end position="65"/>
    </location>
</feature>
<evidence type="ECO:0000313" key="7">
    <source>
        <dbReference type="EMBL" id="KAK7839956.1"/>
    </source>
</evidence>
<feature type="non-terminal residue" evidence="7">
    <location>
        <position position="278"/>
    </location>
</feature>